<dbReference type="Proteomes" id="UP000253551">
    <property type="component" value="Unassembled WGS sequence"/>
</dbReference>
<feature type="region of interest" description="Disordered" evidence="2">
    <location>
        <begin position="397"/>
        <end position="427"/>
    </location>
</feature>
<evidence type="ECO:0000313" key="4">
    <source>
        <dbReference type="Proteomes" id="UP000253551"/>
    </source>
</evidence>
<feature type="compositionally biased region" description="Basic and acidic residues" evidence="2">
    <location>
        <begin position="399"/>
        <end position="412"/>
    </location>
</feature>
<keyword evidence="4" id="KW-1185">Reference proteome</keyword>
<dbReference type="OrthoDB" id="2282757at2759"/>
<sequence length="521" mass="60844">MGLLSFKRSRKQGPTPQPIEPSPPVVHKLDYPHLSKATETSLMDDIMSELDSPLVKRKQFTPLVKFDQQLPSPPKSPPAKVSPRPLIANPPALHSDDDSESDENHPLGQRHSAPLVNKHLLLRMKERHRQEVTKKIEPSPSMSALDKPRFAKRPHGQLARSASAMTNLVPIQMPEISHLPKHPPLASSPMFIRNSFSHFPAQNLPVKEESVGAKKLQINRSVSAYPIFQRPIQSQQENRPLESKQQEMIRQILEAKQQETKQQNIKQQEIRHEQRQEEIRHEQRQQEMMQQEMRQREEELRMKLELQEIKRQQEIQVQHEMQKQQQQIIAQQQQQLQQLQQQQQILIGQQQYQQQQQQQQLLLQQQQIQKLQQQSLEARTKPKVRPLYDRKHCHHKCKEHVPPVKPEEKVEIPSKLGSDSAKSSASTVILEEEKLPMKLKRELEDMKLGRSMYSVPDLSSLSKKSETKRTRKVVEPKIQAPPVYLYYFKDCHHNKENCNRFPKKHSPHCHRFIKEEGIVGV</sequence>
<feature type="region of interest" description="Disordered" evidence="2">
    <location>
        <begin position="1"/>
        <end position="32"/>
    </location>
</feature>
<name>A0A367KKC1_RHIST</name>
<dbReference type="AlphaFoldDB" id="A0A367KKC1"/>
<proteinExistence type="predicted"/>
<dbReference type="EMBL" id="PJQM01001313">
    <property type="protein sequence ID" value="RCI02646.1"/>
    <property type="molecule type" value="Genomic_DNA"/>
</dbReference>
<keyword evidence="1" id="KW-0175">Coiled coil</keyword>
<evidence type="ECO:0000256" key="1">
    <source>
        <dbReference type="SAM" id="Coils"/>
    </source>
</evidence>
<accession>A0A367KKC1</accession>
<evidence type="ECO:0000313" key="3">
    <source>
        <dbReference type="EMBL" id="RCI02646.1"/>
    </source>
</evidence>
<organism evidence="3 4">
    <name type="scientific">Rhizopus stolonifer</name>
    <name type="common">Rhizopus nigricans</name>
    <dbReference type="NCBI Taxonomy" id="4846"/>
    <lineage>
        <taxon>Eukaryota</taxon>
        <taxon>Fungi</taxon>
        <taxon>Fungi incertae sedis</taxon>
        <taxon>Mucoromycota</taxon>
        <taxon>Mucoromycotina</taxon>
        <taxon>Mucoromycetes</taxon>
        <taxon>Mucorales</taxon>
        <taxon>Mucorineae</taxon>
        <taxon>Rhizopodaceae</taxon>
        <taxon>Rhizopus</taxon>
    </lineage>
</organism>
<protein>
    <submittedName>
        <fullName evidence="3">Uncharacterized protein</fullName>
    </submittedName>
</protein>
<dbReference type="SUPFAM" id="SSF81995">
    <property type="entry name" value="beta-sandwich domain of Sec23/24"/>
    <property type="match status" value="1"/>
</dbReference>
<gene>
    <name evidence="3" type="ORF">CU098_011480</name>
</gene>
<comment type="caution">
    <text evidence="3">The sequence shown here is derived from an EMBL/GenBank/DDBJ whole genome shotgun (WGS) entry which is preliminary data.</text>
</comment>
<feature type="compositionally biased region" description="Pro residues" evidence="2">
    <location>
        <begin position="15"/>
        <end position="24"/>
    </location>
</feature>
<dbReference type="STRING" id="4846.A0A367KKC1"/>
<evidence type="ECO:0000256" key="2">
    <source>
        <dbReference type="SAM" id="MobiDB-lite"/>
    </source>
</evidence>
<reference evidence="3 4" key="1">
    <citation type="journal article" date="2018" name="G3 (Bethesda)">
        <title>Phylogenetic and Phylogenomic Definition of Rhizopus Species.</title>
        <authorList>
            <person name="Gryganskyi A.P."/>
            <person name="Golan J."/>
            <person name="Dolatabadi S."/>
            <person name="Mondo S."/>
            <person name="Robb S."/>
            <person name="Idnurm A."/>
            <person name="Muszewska A."/>
            <person name="Steczkiewicz K."/>
            <person name="Masonjones S."/>
            <person name="Liao H.L."/>
            <person name="Gajdeczka M.T."/>
            <person name="Anike F."/>
            <person name="Vuek A."/>
            <person name="Anishchenko I.M."/>
            <person name="Voigt K."/>
            <person name="de Hoog G.S."/>
            <person name="Smith M.E."/>
            <person name="Heitman J."/>
            <person name="Vilgalys R."/>
            <person name="Stajich J.E."/>
        </authorList>
    </citation>
    <scope>NUCLEOTIDE SEQUENCE [LARGE SCALE GENOMIC DNA]</scope>
    <source>
        <strain evidence="3 4">LSU 92-RS-03</strain>
    </source>
</reference>
<feature type="region of interest" description="Disordered" evidence="2">
    <location>
        <begin position="65"/>
        <end position="112"/>
    </location>
</feature>
<feature type="coiled-coil region" evidence="1">
    <location>
        <begin position="265"/>
        <end position="374"/>
    </location>
</feature>